<organism evidence="10 11">
    <name type="scientific">Hydrogenivirga caldilitoris</name>
    <dbReference type="NCBI Taxonomy" id="246264"/>
    <lineage>
        <taxon>Bacteria</taxon>
        <taxon>Pseudomonadati</taxon>
        <taxon>Aquificota</taxon>
        <taxon>Aquificia</taxon>
        <taxon>Aquificales</taxon>
        <taxon>Aquificaceae</taxon>
        <taxon>Hydrogenivirga</taxon>
    </lineage>
</organism>
<keyword evidence="1 7" id="KW-0597">Phosphoprotein</keyword>
<dbReference type="Gene3D" id="3.40.50.2300">
    <property type="match status" value="1"/>
</dbReference>
<dbReference type="PROSITE" id="PS50045">
    <property type="entry name" value="SIGMA54_INTERACT_4"/>
    <property type="match status" value="1"/>
</dbReference>
<dbReference type="InterPro" id="IPR011006">
    <property type="entry name" value="CheY-like_superfamily"/>
</dbReference>
<dbReference type="InterPro" id="IPR009057">
    <property type="entry name" value="Homeodomain-like_sf"/>
</dbReference>
<dbReference type="PROSITE" id="PS50110">
    <property type="entry name" value="RESPONSE_REGULATORY"/>
    <property type="match status" value="1"/>
</dbReference>
<dbReference type="PROSITE" id="PS00676">
    <property type="entry name" value="SIGMA54_INTERACT_2"/>
    <property type="match status" value="1"/>
</dbReference>
<dbReference type="InterPro" id="IPR002197">
    <property type="entry name" value="HTH_Fis"/>
</dbReference>
<evidence type="ECO:0000259" key="9">
    <source>
        <dbReference type="PROSITE" id="PS50110"/>
    </source>
</evidence>
<dbReference type="GO" id="GO:0006355">
    <property type="term" value="P:regulation of DNA-templated transcription"/>
    <property type="evidence" value="ECO:0007669"/>
    <property type="project" value="InterPro"/>
</dbReference>
<evidence type="ECO:0000256" key="2">
    <source>
        <dbReference type="ARBA" id="ARBA00022741"/>
    </source>
</evidence>
<dbReference type="GO" id="GO:0043565">
    <property type="term" value="F:sequence-specific DNA binding"/>
    <property type="evidence" value="ECO:0007669"/>
    <property type="project" value="InterPro"/>
</dbReference>
<evidence type="ECO:0000256" key="7">
    <source>
        <dbReference type="PROSITE-ProRule" id="PRU00169"/>
    </source>
</evidence>
<dbReference type="FunFam" id="3.40.50.2300:FF:000018">
    <property type="entry name" value="DNA-binding transcriptional regulator NtrC"/>
    <property type="match status" value="1"/>
</dbReference>
<dbReference type="Proteomes" id="UP000267841">
    <property type="component" value="Unassembled WGS sequence"/>
</dbReference>
<dbReference type="AlphaFoldDB" id="A0A497XWM1"/>
<dbReference type="PANTHER" id="PTHR32071">
    <property type="entry name" value="TRANSCRIPTIONAL REGULATORY PROTEIN"/>
    <property type="match status" value="1"/>
</dbReference>
<dbReference type="InterPro" id="IPR002078">
    <property type="entry name" value="Sigma_54_int"/>
</dbReference>
<dbReference type="Pfam" id="PF25601">
    <property type="entry name" value="AAA_lid_14"/>
    <property type="match status" value="1"/>
</dbReference>
<dbReference type="SUPFAM" id="SSF46689">
    <property type="entry name" value="Homeodomain-like"/>
    <property type="match status" value="1"/>
</dbReference>
<name>A0A497XWM1_9AQUI</name>
<dbReference type="InterPro" id="IPR058031">
    <property type="entry name" value="AAA_lid_NorR"/>
</dbReference>
<sequence>MSVKVLIVDDEEGIRDSLSEILKEEGYRVSSASTLSEAKQRITEEFFHVVVLDVWMPDGDGIDFIEVLKELSPDTVVVVITGHGNVEMAVRAIRNGAYDFIEKPFSMDRFLITVKHASSEALSRRVRESEEQIELIGNSKRIREIKEMIPKIAKSKAPVLILGESGTGKELVARLIHRYSGRAGQFVDINCASIPNDLIESELFGYEKGAFTGAVSRKKGKFELADGGTLFLDEIGDMELRAQAKLLRVIETGSFTRLGSTQKIDIDVRIVSASNKDILSEVHEGQFREDLYYRIAVFTIELPPLRERGEDIILLAEYFLNKFASEYKKECKVFSDEAKEVLLKHRWKGNVRELRNLIERIVILCDKEVIKPEHIGGVFTKSSKDYSYIFKLDSFREARKEFEKTYIEEKLKEYNYDMKEVASNIGIDLSNLYRKVKAYGIKLKNLQGSL</sequence>
<dbReference type="InterPro" id="IPR025943">
    <property type="entry name" value="Sigma_54_int_dom_ATP-bd_2"/>
</dbReference>
<dbReference type="InterPro" id="IPR025662">
    <property type="entry name" value="Sigma_54_int_dom_ATP-bd_1"/>
</dbReference>
<keyword evidence="6" id="KW-0804">Transcription</keyword>
<evidence type="ECO:0000313" key="10">
    <source>
        <dbReference type="EMBL" id="RLJ71552.1"/>
    </source>
</evidence>
<feature type="domain" description="Sigma-54 factor interaction" evidence="8">
    <location>
        <begin position="135"/>
        <end position="363"/>
    </location>
</feature>
<dbReference type="PROSITE" id="PS00675">
    <property type="entry name" value="SIGMA54_INTERACT_1"/>
    <property type="match status" value="1"/>
</dbReference>
<dbReference type="OrthoDB" id="9334at2"/>
<dbReference type="GO" id="GO:0000160">
    <property type="term" value="P:phosphorelay signal transduction system"/>
    <property type="evidence" value="ECO:0007669"/>
    <property type="project" value="UniProtKB-KW"/>
</dbReference>
<keyword evidence="4" id="KW-0902">Two-component regulatory system</keyword>
<dbReference type="Pfam" id="PF02954">
    <property type="entry name" value="HTH_8"/>
    <property type="match status" value="1"/>
</dbReference>
<dbReference type="Gene3D" id="1.10.10.60">
    <property type="entry name" value="Homeodomain-like"/>
    <property type="match status" value="1"/>
</dbReference>
<dbReference type="EMBL" id="RCCJ01000001">
    <property type="protein sequence ID" value="RLJ71552.1"/>
    <property type="molecule type" value="Genomic_DNA"/>
</dbReference>
<accession>A0A497XWM1</accession>
<evidence type="ECO:0000256" key="1">
    <source>
        <dbReference type="ARBA" id="ARBA00022553"/>
    </source>
</evidence>
<reference evidence="10 11" key="1">
    <citation type="submission" date="2018-10" db="EMBL/GenBank/DDBJ databases">
        <title>Genomic Encyclopedia of Archaeal and Bacterial Type Strains, Phase II (KMG-II): from individual species to whole genera.</title>
        <authorList>
            <person name="Goeker M."/>
        </authorList>
    </citation>
    <scope>NUCLEOTIDE SEQUENCE [LARGE SCALE GENOMIC DNA]</scope>
    <source>
        <strain evidence="10 11">DSM 16510</strain>
    </source>
</reference>
<dbReference type="GO" id="GO:0005524">
    <property type="term" value="F:ATP binding"/>
    <property type="evidence" value="ECO:0007669"/>
    <property type="project" value="UniProtKB-KW"/>
</dbReference>
<dbReference type="InterPro" id="IPR027417">
    <property type="entry name" value="P-loop_NTPase"/>
</dbReference>
<keyword evidence="3" id="KW-0067">ATP-binding</keyword>
<dbReference type="SMART" id="SM00448">
    <property type="entry name" value="REC"/>
    <property type="match status" value="1"/>
</dbReference>
<dbReference type="PANTHER" id="PTHR32071:SF17">
    <property type="entry name" value="TRANSCRIPTIONAL REGULATOR (NTRC FAMILY)"/>
    <property type="match status" value="1"/>
</dbReference>
<evidence type="ECO:0000256" key="5">
    <source>
        <dbReference type="ARBA" id="ARBA00023015"/>
    </source>
</evidence>
<dbReference type="SMART" id="SM00382">
    <property type="entry name" value="AAA"/>
    <property type="match status" value="1"/>
</dbReference>
<evidence type="ECO:0000256" key="4">
    <source>
        <dbReference type="ARBA" id="ARBA00023012"/>
    </source>
</evidence>
<keyword evidence="5" id="KW-0805">Transcription regulation</keyword>
<dbReference type="InterPro" id="IPR003593">
    <property type="entry name" value="AAA+_ATPase"/>
</dbReference>
<evidence type="ECO:0000256" key="3">
    <source>
        <dbReference type="ARBA" id="ARBA00022840"/>
    </source>
</evidence>
<dbReference type="SUPFAM" id="SSF52540">
    <property type="entry name" value="P-loop containing nucleoside triphosphate hydrolases"/>
    <property type="match status" value="1"/>
</dbReference>
<protein>
    <submittedName>
        <fullName evidence="10">Two-component system NtrC family response regulator</fullName>
    </submittedName>
</protein>
<dbReference type="Gene3D" id="1.10.8.60">
    <property type="match status" value="1"/>
</dbReference>
<evidence type="ECO:0000256" key="6">
    <source>
        <dbReference type="ARBA" id="ARBA00023163"/>
    </source>
</evidence>
<keyword evidence="2" id="KW-0547">Nucleotide-binding</keyword>
<comment type="caution">
    <text evidence="10">The sequence shown here is derived from an EMBL/GenBank/DDBJ whole genome shotgun (WGS) entry which is preliminary data.</text>
</comment>
<dbReference type="Pfam" id="PF00158">
    <property type="entry name" value="Sigma54_activat"/>
    <property type="match status" value="1"/>
</dbReference>
<evidence type="ECO:0000313" key="11">
    <source>
        <dbReference type="Proteomes" id="UP000267841"/>
    </source>
</evidence>
<gene>
    <name evidence="10" type="ORF">BCF55_1856</name>
</gene>
<dbReference type="Pfam" id="PF00072">
    <property type="entry name" value="Response_reg"/>
    <property type="match status" value="1"/>
</dbReference>
<dbReference type="CDD" id="cd17550">
    <property type="entry name" value="REC_NtrX-like"/>
    <property type="match status" value="1"/>
</dbReference>
<dbReference type="InterPro" id="IPR001789">
    <property type="entry name" value="Sig_transdc_resp-reg_receiver"/>
</dbReference>
<feature type="domain" description="Response regulatory" evidence="9">
    <location>
        <begin position="4"/>
        <end position="118"/>
    </location>
</feature>
<dbReference type="RefSeq" id="WP_121013011.1">
    <property type="nucleotide sequence ID" value="NZ_RCCJ01000001.1"/>
</dbReference>
<dbReference type="Gene3D" id="3.40.50.300">
    <property type="entry name" value="P-loop containing nucleotide triphosphate hydrolases"/>
    <property type="match status" value="1"/>
</dbReference>
<evidence type="ECO:0000259" key="8">
    <source>
        <dbReference type="PROSITE" id="PS50045"/>
    </source>
</evidence>
<dbReference type="FunFam" id="3.40.50.300:FF:000006">
    <property type="entry name" value="DNA-binding transcriptional regulator NtrC"/>
    <property type="match status" value="1"/>
</dbReference>
<dbReference type="CDD" id="cd00009">
    <property type="entry name" value="AAA"/>
    <property type="match status" value="1"/>
</dbReference>
<dbReference type="SUPFAM" id="SSF52172">
    <property type="entry name" value="CheY-like"/>
    <property type="match status" value="1"/>
</dbReference>
<feature type="modified residue" description="4-aspartylphosphate" evidence="7">
    <location>
        <position position="53"/>
    </location>
</feature>
<keyword evidence="11" id="KW-1185">Reference proteome</keyword>
<proteinExistence type="predicted"/>